<evidence type="ECO:0000256" key="2">
    <source>
        <dbReference type="SAM" id="Phobius"/>
    </source>
</evidence>
<dbReference type="GeneID" id="22911204"/>
<dbReference type="EMBL" id="AFNH02000206">
    <property type="protein sequence ID" value="EZG79281.1"/>
    <property type="molecule type" value="Genomic_DNA"/>
</dbReference>
<feature type="compositionally biased region" description="Polar residues" evidence="1">
    <location>
        <begin position="427"/>
        <end position="436"/>
    </location>
</feature>
<feature type="region of interest" description="Disordered" evidence="1">
    <location>
        <begin position="492"/>
        <end position="574"/>
    </location>
</feature>
<dbReference type="Proteomes" id="UP000019763">
    <property type="component" value="Unassembled WGS sequence"/>
</dbReference>
<name>A0A023BB84_GRENI</name>
<evidence type="ECO:0000313" key="3">
    <source>
        <dbReference type="EMBL" id="EZG79281.1"/>
    </source>
</evidence>
<keyword evidence="2" id="KW-0472">Membrane</keyword>
<evidence type="ECO:0000313" key="4">
    <source>
        <dbReference type="Proteomes" id="UP000019763"/>
    </source>
</evidence>
<dbReference type="VEuPathDB" id="CryptoDB:GNI_027610"/>
<feature type="transmembrane region" description="Helical" evidence="2">
    <location>
        <begin position="103"/>
        <end position="122"/>
    </location>
</feature>
<keyword evidence="2" id="KW-1133">Transmembrane helix</keyword>
<feature type="region of interest" description="Disordered" evidence="1">
    <location>
        <begin position="349"/>
        <end position="444"/>
    </location>
</feature>
<organism evidence="3 4">
    <name type="scientific">Gregarina niphandrodes</name>
    <name type="common">Septate eugregarine</name>
    <dbReference type="NCBI Taxonomy" id="110365"/>
    <lineage>
        <taxon>Eukaryota</taxon>
        <taxon>Sar</taxon>
        <taxon>Alveolata</taxon>
        <taxon>Apicomplexa</taxon>
        <taxon>Conoidasida</taxon>
        <taxon>Gregarinasina</taxon>
        <taxon>Eugregarinorida</taxon>
        <taxon>Gregarinidae</taxon>
        <taxon>Gregarina</taxon>
    </lineage>
</organism>
<reference evidence="3" key="1">
    <citation type="submission" date="2013-12" db="EMBL/GenBank/DDBJ databases">
        <authorList>
            <person name="Omoto C.K."/>
            <person name="Sibley D."/>
            <person name="Venepally P."/>
            <person name="Hadjithomas M."/>
            <person name="Karamycheva S."/>
            <person name="Brunk B."/>
            <person name="Roos D."/>
            <person name="Caler E."/>
            <person name="Lorenzi H."/>
        </authorList>
    </citation>
    <scope>NUCLEOTIDE SEQUENCE</scope>
</reference>
<dbReference type="AlphaFoldDB" id="A0A023BB84"/>
<proteinExistence type="predicted"/>
<keyword evidence="4" id="KW-1185">Reference proteome</keyword>
<comment type="caution">
    <text evidence="3">The sequence shown here is derived from an EMBL/GenBank/DDBJ whole genome shotgun (WGS) entry which is preliminary data.</text>
</comment>
<gene>
    <name evidence="3" type="ORF">GNI_027610</name>
</gene>
<keyword evidence="2 3" id="KW-0812">Transmembrane</keyword>
<feature type="compositionally biased region" description="Basic residues" evidence="1">
    <location>
        <begin position="349"/>
        <end position="359"/>
    </location>
</feature>
<feature type="compositionally biased region" description="Basic and acidic residues" evidence="1">
    <location>
        <begin position="360"/>
        <end position="385"/>
    </location>
</feature>
<protein>
    <submittedName>
        <fullName evidence="3">Transmembrane protein</fullName>
    </submittedName>
</protein>
<evidence type="ECO:0000256" key="1">
    <source>
        <dbReference type="SAM" id="MobiDB-lite"/>
    </source>
</evidence>
<accession>A0A023BB84</accession>
<sequence>MKLGDRDLTAILKLVSSIRRIQLKHLSSAVRVLDRHAMDHEMRDTMQLAQNLSRANTKILATFHQIPVTRSILIFANFWRKTERVQVQYAFNKLMLHTKRHRLVVRLCVVLDAIVTGVLVRFHKREPFNMLRVHADQEAVSEARQMMELAKIRADEQIRLCSQRCAVVCIERVCKRANERYLKFSTSQLRRNALTLTLAQEKEAFLDYHGALVRVGKRTAMERMACTLVNSWERKRRSQLFEGYIKLLVANKSEKMRLSILKEKAIFNLTAYIERRRVLLLNESWKTLRHILVIAPQHDALLLQSVSQAIVSAQKTASEIEVCRKVGEAREAYNASRYGYVLPKLTAHRQTPHTHGRRNPSHDPSHDPYNDSHTNPYDDRPEHFSRFGGYGDDSSGAGPGRPDSPGGLSGPPPCLLPSPGDVAPSVNAGTINSPNVSPGFAPLDPQQIDIQQVGIESSRPPQDSSHRDGLSGRVAERLLKTAGRLGVAPELLQPFMSGGTSPNYSELPTPRDPDDEDPSLAQLRKELNLTKIPTTKQKQQVKDHLAIHSPTSDRPSPEDSSYDSDSGKHTTPKYQVELRSVTSVLITVY</sequence>
<dbReference type="RefSeq" id="XP_011129084.1">
    <property type="nucleotide sequence ID" value="XM_011130782.1"/>
</dbReference>